<dbReference type="SUPFAM" id="SSF52833">
    <property type="entry name" value="Thioredoxin-like"/>
    <property type="match status" value="1"/>
</dbReference>
<accession>A0A7H1MAS0</accession>
<dbReference type="Gene3D" id="3.40.30.10">
    <property type="entry name" value="Glutaredoxin"/>
    <property type="match status" value="1"/>
</dbReference>
<dbReference type="AlphaFoldDB" id="A0A7H1MAS0"/>
<evidence type="ECO:0000313" key="2">
    <source>
        <dbReference type="Proteomes" id="UP000516412"/>
    </source>
</evidence>
<proteinExistence type="predicted"/>
<protein>
    <submittedName>
        <fullName evidence="1">Uncharacterized protein</fullName>
    </submittedName>
</protein>
<evidence type="ECO:0000313" key="1">
    <source>
        <dbReference type="EMBL" id="QNT58735.1"/>
    </source>
</evidence>
<reference evidence="1" key="1">
    <citation type="submission" date="2024-06" db="EMBL/GenBank/DDBJ databases">
        <title>Complete Genome Sequence of mouse commensal type strain Neisseria musculi.</title>
        <authorList>
            <person name="Thapa E."/>
            <person name="Aluvathingal J."/>
            <person name="Nadendla S."/>
            <person name="Mehta A."/>
            <person name="Tettelin H."/>
            <person name="Weyand N.J."/>
        </authorList>
    </citation>
    <scope>NUCLEOTIDE SEQUENCE</scope>
    <source>
        <strain evidence="1">NW831</strain>
    </source>
</reference>
<dbReference type="PANTHER" id="PTHR35891:SF3">
    <property type="entry name" value="THIOL:DISULFIDE INTERCHANGE PROTEIN DSBL"/>
    <property type="match status" value="1"/>
</dbReference>
<gene>
    <name evidence="1" type="ORF">H7A79_0791</name>
</gene>
<dbReference type="KEGG" id="nmus:H7A79_0791"/>
<dbReference type="PANTHER" id="PTHR35891">
    <property type="entry name" value="THIOL:DISULFIDE INTERCHANGE PROTEIN DSBA"/>
    <property type="match status" value="1"/>
</dbReference>
<dbReference type="Proteomes" id="UP000516412">
    <property type="component" value="Chromosome"/>
</dbReference>
<sequence length="198" mass="22896">MSSGRQEIDDKAVRQFKPATLIGNHKEDAHRIYMFISFACIFCAQTWREFGEYGLGLPNPYKFVYVPIFSDKVQNIAGTAFYIVRELAPTRTPVFLTQAFALQQKQNVTGQDYLAILYKMGFTHEQVTQTVRHEITQKRIARAMMLFNRYKVRSIDRTPVFGVTGKYLTHTGFTRDGTYKEVADNLNWLLTDEIEKTS</sequence>
<keyword evidence="2" id="KW-1185">Reference proteome</keyword>
<dbReference type="EMBL" id="CP060414">
    <property type="protein sequence ID" value="QNT58735.1"/>
    <property type="molecule type" value="Genomic_DNA"/>
</dbReference>
<organism evidence="1 2">
    <name type="scientific">Neisseria musculi</name>
    <dbReference type="NCBI Taxonomy" id="1815583"/>
    <lineage>
        <taxon>Bacteria</taxon>
        <taxon>Pseudomonadati</taxon>
        <taxon>Pseudomonadota</taxon>
        <taxon>Betaproteobacteria</taxon>
        <taxon>Neisseriales</taxon>
        <taxon>Neisseriaceae</taxon>
        <taxon>Neisseria</taxon>
    </lineage>
</organism>
<dbReference type="InterPro" id="IPR036249">
    <property type="entry name" value="Thioredoxin-like_sf"/>
</dbReference>
<name>A0A7H1MAS0_9NEIS</name>
<dbReference type="InterPro" id="IPR050824">
    <property type="entry name" value="Thiol_disulfide_DsbA"/>
</dbReference>